<dbReference type="Pfam" id="PF04438">
    <property type="entry name" value="zf-HIT"/>
    <property type="match status" value="1"/>
</dbReference>
<gene>
    <name evidence="3" type="ORF">HOLleu_10184</name>
</gene>
<dbReference type="Pfam" id="PF04795">
    <property type="entry name" value="PAPA-1"/>
    <property type="match status" value="1"/>
</dbReference>
<dbReference type="InterPro" id="IPR006880">
    <property type="entry name" value="INO80B_C"/>
</dbReference>
<dbReference type="PANTHER" id="PTHR21561:SF12">
    <property type="entry name" value="INO80 COMPLEX SUBUNIT B"/>
    <property type="match status" value="1"/>
</dbReference>
<dbReference type="SMART" id="SM01406">
    <property type="entry name" value="PAPA-1"/>
    <property type="match status" value="1"/>
</dbReference>
<evidence type="ECO:0000256" key="1">
    <source>
        <dbReference type="SAM" id="MobiDB-lite"/>
    </source>
</evidence>
<evidence type="ECO:0000259" key="2">
    <source>
        <dbReference type="SMART" id="SM01406"/>
    </source>
</evidence>
<evidence type="ECO:0000313" key="3">
    <source>
        <dbReference type="EMBL" id="KAJ8043199.1"/>
    </source>
</evidence>
<feature type="region of interest" description="Disordered" evidence="1">
    <location>
        <begin position="1"/>
        <end position="72"/>
    </location>
</feature>
<feature type="compositionally biased region" description="Basic residues" evidence="1">
    <location>
        <begin position="47"/>
        <end position="61"/>
    </location>
</feature>
<proteinExistence type="predicted"/>
<dbReference type="CDD" id="cd23021">
    <property type="entry name" value="zf-HIT_IN80B"/>
    <property type="match status" value="1"/>
</dbReference>
<feature type="region of interest" description="Disordered" evidence="1">
    <location>
        <begin position="213"/>
        <end position="262"/>
    </location>
</feature>
<feature type="compositionally biased region" description="Basic and acidic residues" evidence="1">
    <location>
        <begin position="220"/>
        <end position="247"/>
    </location>
</feature>
<evidence type="ECO:0000313" key="4">
    <source>
        <dbReference type="Proteomes" id="UP001152320"/>
    </source>
</evidence>
<accession>A0A9Q1HED6</accession>
<name>A0A9Q1HED6_HOLLE</name>
<comment type="caution">
    <text evidence="3">The sequence shown here is derived from an EMBL/GenBank/DDBJ whole genome shotgun (WGS) entry which is preliminary data.</text>
</comment>
<sequence>MKTRSKEEPQPAIEAGPVDEVKPVEVPQNVVENQLPQMESKPEVHTKKPKKHKHKKHKKKRDLTSPTSSKLSVPLLEPLQSHLKLKIKFGGETFATKSVSRSSVTDAVLTEQEALNNEAGGFDEEDPFEDEDALSLSDTEMVEDDDEEAWLEALEAGELNEHGELKKEKDVNLLTARQKALLQVKADNQQALWELPHPSKPSELITEEMMKKRALRAQRRRDQAQKKDLENKKQTIERLLKKQEVKTKSHKSGKPKKKTEGAPQIHYVNSLTSISLSYPEGMDFPLVQSKSVAPPKPVRCGVEGCKNLKKYSCSKTGVPLCSLECYKKNLTQAVIAR</sequence>
<dbReference type="GO" id="GO:0031011">
    <property type="term" value="C:Ino80 complex"/>
    <property type="evidence" value="ECO:0007669"/>
    <property type="project" value="InterPro"/>
</dbReference>
<dbReference type="InterPro" id="IPR007529">
    <property type="entry name" value="Znf_HIT"/>
</dbReference>
<feature type="compositionally biased region" description="Basic residues" evidence="1">
    <location>
        <begin position="248"/>
        <end position="257"/>
    </location>
</feature>
<dbReference type="InterPro" id="IPR029523">
    <property type="entry name" value="INO80B/Ies2"/>
</dbReference>
<keyword evidence="4" id="KW-1185">Reference proteome</keyword>
<dbReference type="EMBL" id="JAIZAY010000004">
    <property type="protein sequence ID" value="KAJ8043199.1"/>
    <property type="molecule type" value="Genomic_DNA"/>
</dbReference>
<reference evidence="3" key="1">
    <citation type="submission" date="2021-10" db="EMBL/GenBank/DDBJ databases">
        <title>Tropical sea cucumber genome reveals ecological adaptation and Cuvierian tubules defense mechanism.</title>
        <authorList>
            <person name="Chen T."/>
        </authorList>
    </citation>
    <scope>NUCLEOTIDE SEQUENCE</scope>
    <source>
        <strain evidence="3">Nanhai2018</strain>
        <tissue evidence="3">Muscle</tissue>
    </source>
</reference>
<feature type="domain" description="INO80 complex subunit B-like conserved region" evidence="2">
    <location>
        <begin position="208"/>
        <end position="282"/>
    </location>
</feature>
<dbReference type="PANTHER" id="PTHR21561">
    <property type="entry name" value="INO80 COMPLEX SUBUNIT B"/>
    <property type="match status" value="1"/>
</dbReference>
<protein>
    <submittedName>
        <fullName evidence="3">INO80 complex subunit B</fullName>
    </submittedName>
</protein>
<dbReference type="AlphaFoldDB" id="A0A9Q1HED6"/>
<feature type="region of interest" description="Disordered" evidence="1">
    <location>
        <begin position="116"/>
        <end position="142"/>
    </location>
</feature>
<organism evidence="3 4">
    <name type="scientific">Holothuria leucospilota</name>
    <name type="common">Black long sea cucumber</name>
    <name type="synonym">Mertensiothuria leucospilota</name>
    <dbReference type="NCBI Taxonomy" id="206669"/>
    <lineage>
        <taxon>Eukaryota</taxon>
        <taxon>Metazoa</taxon>
        <taxon>Echinodermata</taxon>
        <taxon>Eleutherozoa</taxon>
        <taxon>Echinozoa</taxon>
        <taxon>Holothuroidea</taxon>
        <taxon>Aspidochirotacea</taxon>
        <taxon>Aspidochirotida</taxon>
        <taxon>Holothuriidae</taxon>
        <taxon>Holothuria</taxon>
    </lineage>
</organism>
<dbReference type="Proteomes" id="UP001152320">
    <property type="component" value="Chromosome 4"/>
</dbReference>
<dbReference type="OrthoDB" id="2021186at2759"/>
<feature type="compositionally biased region" description="Acidic residues" evidence="1">
    <location>
        <begin position="121"/>
        <end position="133"/>
    </location>
</feature>
<dbReference type="GO" id="GO:0006338">
    <property type="term" value="P:chromatin remodeling"/>
    <property type="evidence" value="ECO:0007669"/>
    <property type="project" value="InterPro"/>
</dbReference>